<dbReference type="Pfam" id="PF03981">
    <property type="entry name" value="Ubiq_cyt_C_chap"/>
    <property type="match status" value="1"/>
</dbReference>
<accession>A0A3A1WSW2</accession>
<dbReference type="InterPro" id="IPR021150">
    <property type="entry name" value="Ubiq_cyt_c_chap"/>
</dbReference>
<dbReference type="EMBL" id="QYRN01000001">
    <property type="protein sequence ID" value="RIY03825.1"/>
    <property type="molecule type" value="Genomic_DNA"/>
</dbReference>
<dbReference type="OrthoDB" id="7158889at2"/>
<evidence type="ECO:0000259" key="2">
    <source>
        <dbReference type="Pfam" id="PF03981"/>
    </source>
</evidence>
<name>A0A3A1WSW2_9HYPH</name>
<evidence type="ECO:0000313" key="4">
    <source>
        <dbReference type="Proteomes" id="UP000265750"/>
    </source>
</evidence>
<evidence type="ECO:0000256" key="1">
    <source>
        <dbReference type="ARBA" id="ARBA00006436"/>
    </source>
</evidence>
<feature type="domain" description="Ubiquinol-cytochrome c chaperone" evidence="2">
    <location>
        <begin position="59"/>
        <end position="193"/>
    </location>
</feature>
<organism evidence="3 4">
    <name type="scientific">Aureimonas flava</name>
    <dbReference type="NCBI Taxonomy" id="2320271"/>
    <lineage>
        <taxon>Bacteria</taxon>
        <taxon>Pseudomonadati</taxon>
        <taxon>Pseudomonadota</taxon>
        <taxon>Alphaproteobacteria</taxon>
        <taxon>Hyphomicrobiales</taxon>
        <taxon>Aurantimonadaceae</taxon>
        <taxon>Aureimonas</taxon>
    </lineage>
</organism>
<keyword evidence="4" id="KW-1185">Reference proteome</keyword>
<sequence length="203" mass="22727">MPTVAIRPHACEPHLPNLEDDVGILARLRRDRRNREIVDRLWDQVVAAARDPARFVQGGLPDTVEGRFESLSLEMIVLLRRCAGEPRLKDLSQDLVDRFMTDLDHSMREIGISYLAVPKRMRRFAARFYTRVRDCEPPLAARNADALADALARTVLTEAVGGRPDAAPALAHHMMTQQARYDALATDDVLAGRLLEPPTTEVA</sequence>
<gene>
    <name evidence="3" type="ORF">D3218_02135</name>
</gene>
<comment type="caution">
    <text evidence="3">The sequence shown here is derived from an EMBL/GenBank/DDBJ whole genome shotgun (WGS) entry which is preliminary data.</text>
</comment>
<dbReference type="Proteomes" id="UP000265750">
    <property type="component" value="Unassembled WGS sequence"/>
</dbReference>
<dbReference type="AlphaFoldDB" id="A0A3A1WSW2"/>
<comment type="similarity">
    <text evidence="1">Belongs to the UPF0174 family.</text>
</comment>
<protein>
    <recommendedName>
        <fullName evidence="2">Ubiquinol-cytochrome c chaperone domain-containing protein</fullName>
    </recommendedName>
</protein>
<proteinExistence type="inferred from homology"/>
<reference evidence="4" key="1">
    <citation type="submission" date="2018-09" db="EMBL/GenBank/DDBJ databases">
        <authorList>
            <person name="Tuo L."/>
        </authorList>
    </citation>
    <scope>NUCLEOTIDE SEQUENCE [LARGE SCALE GENOMIC DNA]</scope>
    <source>
        <strain evidence="4">M2BS4Y-1</strain>
    </source>
</reference>
<evidence type="ECO:0000313" key="3">
    <source>
        <dbReference type="EMBL" id="RIY03825.1"/>
    </source>
</evidence>